<keyword evidence="4" id="KW-1185">Reference proteome</keyword>
<keyword evidence="2" id="KW-0479">Metal-binding</keyword>
<dbReference type="GO" id="GO:0005506">
    <property type="term" value="F:iron ion binding"/>
    <property type="evidence" value="ECO:0007669"/>
    <property type="project" value="InterPro"/>
</dbReference>
<evidence type="ECO:0000313" key="3">
    <source>
        <dbReference type="EMBL" id="MBF9069688.1"/>
    </source>
</evidence>
<organism evidence="3 4">
    <name type="scientific">Streptacidiphilus fuscans</name>
    <dbReference type="NCBI Taxonomy" id="2789292"/>
    <lineage>
        <taxon>Bacteria</taxon>
        <taxon>Bacillati</taxon>
        <taxon>Actinomycetota</taxon>
        <taxon>Actinomycetes</taxon>
        <taxon>Kitasatosporales</taxon>
        <taxon>Streptomycetaceae</taxon>
        <taxon>Streptacidiphilus</taxon>
    </lineage>
</organism>
<keyword evidence="2" id="KW-0560">Oxidoreductase</keyword>
<evidence type="ECO:0000256" key="2">
    <source>
        <dbReference type="RuleBase" id="RU000461"/>
    </source>
</evidence>
<dbReference type="EMBL" id="JADPRT010000006">
    <property type="protein sequence ID" value="MBF9069688.1"/>
    <property type="molecule type" value="Genomic_DNA"/>
</dbReference>
<name>A0A931B3M2_9ACTN</name>
<keyword evidence="2" id="KW-0408">Iron</keyword>
<dbReference type="Proteomes" id="UP000657385">
    <property type="component" value="Unassembled WGS sequence"/>
</dbReference>
<dbReference type="RefSeq" id="WP_196194857.1">
    <property type="nucleotide sequence ID" value="NZ_JADPRT010000006.1"/>
</dbReference>
<dbReference type="PANTHER" id="PTHR46696:SF1">
    <property type="entry name" value="CYTOCHROME P450 YJIB-RELATED"/>
    <property type="match status" value="1"/>
</dbReference>
<keyword evidence="2" id="KW-0503">Monooxygenase</keyword>
<dbReference type="PROSITE" id="PS00086">
    <property type="entry name" value="CYTOCHROME_P450"/>
    <property type="match status" value="1"/>
</dbReference>
<dbReference type="AlphaFoldDB" id="A0A931B3M2"/>
<dbReference type="Pfam" id="PF00067">
    <property type="entry name" value="p450"/>
    <property type="match status" value="1"/>
</dbReference>
<gene>
    <name evidence="3" type="ORF">I2501_16810</name>
</gene>
<evidence type="ECO:0000256" key="1">
    <source>
        <dbReference type="ARBA" id="ARBA00010617"/>
    </source>
</evidence>
<comment type="caution">
    <text evidence="3">The sequence shown here is derived from an EMBL/GenBank/DDBJ whole genome shotgun (WGS) entry which is preliminary data.</text>
</comment>
<accession>A0A931B3M2</accession>
<dbReference type="Gene3D" id="1.10.630.10">
    <property type="entry name" value="Cytochrome P450"/>
    <property type="match status" value="1"/>
</dbReference>
<evidence type="ECO:0000313" key="4">
    <source>
        <dbReference type="Proteomes" id="UP000657385"/>
    </source>
</evidence>
<dbReference type="InterPro" id="IPR036396">
    <property type="entry name" value="Cyt_P450_sf"/>
</dbReference>
<comment type="similarity">
    <text evidence="1 2">Belongs to the cytochrome P450 family.</text>
</comment>
<dbReference type="GO" id="GO:0016705">
    <property type="term" value="F:oxidoreductase activity, acting on paired donors, with incorporation or reduction of molecular oxygen"/>
    <property type="evidence" value="ECO:0007669"/>
    <property type="project" value="InterPro"/>
</dbReference>
<dbReference type="InterPro" id="IPR001128">
    <property type="entry name" value="Cyt_P450"/>
</dbReference>
<dbReference type="PRINTS" id="PR00359">
    <property type="entry name" value="BP450"/>
</dbReference>
<keyword evidence="2" id="KW-0349">Heme</keyword>
<dbReference type="GO" id="GO:0020037">
    <property type="term" value="F:heme binding"/>
    <property type="evidence" value="ECO:0007669"/>
    <property type="project" value="InterPro"/>
</dbReference>
<dbReference type="GO" id="GO:0004497">
    <property type="term" value="F:monooxygenase activity"/>
    <property type="evidence" value="ECO:0007669"/>
    <property type="project" value="UniProtKB-KW"/>
</dbReference>
<dbReference type="SUPFAM" id="SSF48264">
    <property type="entry name" value="Cytochrome P450"/>
    <property type="match status" value="1"/>
</dbReference>
<protein>
    <submittedName>
        <fullName evidence="3">Cytochrome P450</fullName>
    </submittedName>
</protein>
<dbReference type="InterPro" id="IPR002397">
    <property type="entry name" value="Cyt_P450_B"/>
</dbReference>
<reference evidence="3" key="1">
    <citation type="submission" date="2020-11" db="EMBL/GenBank/DDBJ databases">
        <title>Isolation and identification of active actinomycetes.</title>
        <authorList>
            <person name="Yu B."/>
        </authorList>
    </citation>
    <scope>NUCLEOTIDE SEQUENCE</scope>
    <source>
        <strain evidence="3">NEAU-YB345</strain>
    </source>
</reference>
<dbReference type="PANTHER" id="PTHR46696">
    <property type="entry name" value="P450, PUTATIVE (EUROFUNG)-RELATED"/>
    <property type="match status" value="1"/>
</dbReference>
<proteinExistence type="inferred from homology"/>
<dbReference type="InterPro" id="IPR017972">
    <property type="entry name" value="Cyt_P450_CS"/>
</dbReference>
<sequence length="405" mass="43271">MTAEAQVLRDPIYNPLAPDVIADPHPFYRRLREHRRVYWHAVLDSWVLTGYEECRQVLSDTAAFASDFRRVGEEIPDAHLTVQSLDPPEHGAIRHLLVTALHEQSPTAMADRVAEIATAHVAALRGQDRPVDLVREFARPVALQTMCEFLGVEAPDGPRFEELSNAIVLSMDAGLDPSRAEPGTRARGELARLMGEWLRDSDGAAFIGAARRAALAAPEVSPALLANSLRTVLHAGYESVSRLLGNALARLVATPALLHGTGDPARPDGLNGPGGLNGLDGLVEELIRLDGPVQADARVATEDRVVDGQKIRRGEVVILFLAAANRDPGVFAHPDDVDPGRRRGVHIAFGRGAHACLGANLATAQLRAVVTALAGSGLGLTAAGAPQFDPTATLRGLRSLPVLIR</sequence>